<dbReference type="PANTHER" id="PTHR43004">
    <property type="entry name" value="TRK SYSTEM POTASSIUM UPTAKE PROTEIN"/>
    <property type="match status" value="1"/>
</dbReference>
<dbReference type="Gene3D" id="3.40.30.120">
    <property type="match status" value="1"/>
</dbReference>
<dbReference type="PRINTS" id="PR00420">
    <property type="entry name" value="RNGMNOXGNASE"/>
</dbReference>
<dbReference type="RefSeq" id="WP_272007569.1">
    <property type="nucleotide sequence ID" value="NZ_JAQNDN010000023.1"/>
</dbReference>
<comment type="cofactor">
    <cofactor evidence="1">
        <name>FAD</name>
        <dbReference type="ChEBI" id="CHEBI:57692"/>
    </cofactor>
</comment>
<evidence type="ECO:0000259" key="4">
    <source>
        <dbReference type="Pfam" id="PF01494"/>
    </source>
</evidence>
<dbReference type="Gene3D" id="3.30.70.2450">
    <property type="match status" value="1"/>
</dbReference>
<dbReference type="InterPro" id="IPR002938">
    <property type="entry name" value="FAD-bd"/>
</dbReference>
<dbReference type="EMBL" id="JAQNDN010000023">
    <property type="protein sequence ID" value="MDC0673901.1"/>
    <property type="molecule type" value="Genomic_DNA"/>
</dbReference>
<keyword evidence="5" id="KW-0503">Monooxygenase</keyword>
<evidence type="ECO:0000256" key="2">
    <source>
        <dbReference type="ARBA" id="ARBA00022630"/>
    </source>
</evidence>
<dbReference type="SUPFAM" id="SSF51905">
    <property type="entry name" value="FAD/NAD(P)-binding domain"/>
    <property type="match status" value="1"/>
</dbReference>
<dbReference type="PANTHER" id="PTHR43004:SF19">
    <property type="entry name" value="BINDING MONOOXYGENASE, PUTATIVE (JCVI)-RELATED"/>
    <property type="match status" value="1"/>
</dbReference>
<sequence>MESIDVLVAGAGPTGLTMACELRRFGLRVRVIDPAPRTTEHSKALVVHARTREVFEAMGLRAAVEAEGQALAAVQVYFEKELLGQLDLEQLGPAVPRPLFLDQSTTERLLQDHLLRLGGAVERGRKLLSFRDEGAQVVATIGGDDGREETVTARWLVGCDGAHSAVRHGLGLPFEGSAYEDMFDQADLKISWDRPPGLGCAFLRPAGLCVFAPLPRDRYRIIVMGGDGHTPEPTLEMFQRLADELVPGAVLHDPEWILRFRLHHRMVPRMAVGSVFLAGDAAHIHSPAGGQGMNTGIQDAFNLAWKLAMVARGAARPELLASYDAERHAVAKRTLEMTDRLFRGATSRRTMSLRKLAVATVLRFRSLQARLVRRMSQQGVSYRETGPVVDARSWPHASPRAGDRAPAAMLRAGDATVSLHALVASSPKMTLLLMHGSSRSQALSIAGRELAERWGRSLVVRDLVLGTGDADTLGDPSGAVVRGWRVRAPELVMIRPDGHVAVRAPLRRIDALQAYAARWFQQDATCG</sequence>
<proteinExistence type="predicted"/>
<feature type="domain" description="FAD-binding" evidence="4">
    <location>
        <begin position="4"/>
        <end position="336"/>
    </location>
</feature>
<keyword evidence="6" id="KW-1185">Reference proteome</keyword>
<comment type="caution">
    <text evidence="5">The sequence shown here is derived from an EMBL/GenBank/DDBJ whole genome shotgun (WGS) entry which is preliminary data.</text>
</comment>
<name>A0ABT5BIC7_9BACT</name>
<evidence type="ECO:0000313" key="5">
    <source>
        <dbReference type="EMBL" id="MDC0673901.1"/>
    </source>
</evidence>
<gene>
    <name evidence="5" type="ORF">POL58_39515</name>
</gene>
<organism evidence="5 6">
    <name type="scientific">Nannocystis radixulma</name>
    <dbReference type="NCBI Taxonomy" id="2995305"/>
    <lineage>
        <taxon>Bacteria</taxon>
        <taxon>Pseudomonadati</taxon>
        <taxon>Myxococcota</taxon>
        <taxon>Polyangia</taxon>
        <taxon>Nannocystales</taxon>
        <taxon>Nannocystaceae</taxon>
        <taxon>Nannocystis</taxon>
    </lineage>
</organism>
<dbReference type="InterPro" id="IPR050641">
    <property type="entry name" value="RIFMO-like"/>
</dbReference>
<protein>
    <submittedName>
        <fullName evidence="5">FAD-dependent monooxygenase</fullName>
    </submittedName>
</protein>
<keyword evidence="2" id="KW-0285">Flavoprotein</keyword>
<dbReference type="Proteomes" id="UP001217838">
    <property type="component" value="Unassembled WGS sequence"/>
</dbReference>
<dbReference type="GO" id="GO:0004497">
    <property type="term" value="F:monooxygenase activity"/>
    <property type="evidence" value="ECO:0007669"/>
    <property type="project" value="UniProtKB-KW"/>
</dbReference>
<reference evidence="5 6" key="1">
    <citation type="submission" date="2022-11" db="EMBL/GenBank/DDBJ databases">
        <title>Minimal conservation of predation-associated metabolite biosynthetic gene clusters underscores biosynthetic potential of Myxococcota including descriptions for ten novel species: Archangium lansinium sp. nov., Myxococcus landrumus sp. nov., Nannocystis bai.</title>
        <authorList>
            <person name="Ahearne A."/>
            <person name="Stevens C."/>
            <person name="Dowd S."/>
        </authorList>
    </citation>
    <scope>NUCLEOTIDE SEQUENCE [LARGE SCALE GENOMIC DNA]</scope>
    <source>
        <strain evidence="5 6">NCELM</strain>
    </source>
</reference>
<keyword evidence="5" id="KW-0560">Oxidoreductase</keyword>
<evidence type="ECO:0000256" key="3">
    <source>
        <dbReference type="ARBA" id="ARBA00022827"/>
    </source>
</evidence>
<dbReference type="Pfam" id="PF01494">
    <property type="entry name" value="FAD_binding_3"/>
    <property type="match status" value="1"/>
</dbReference>
<accession>A0ABT5BIC7</accession>
<evidence type="ECO:0000256" key="1">
    <source>
        <dbReference type="ARBA" id="ARBA00001974"/>
    </source>
</evidence>
<dbReference type="Gene3D" id="3.50.50.60">
    <property type="entry name" value="FAD/NAD(P)-binding domain"/>
    <property type="match status" value="1"/>
</dbReference>
<evidence type="ECO:0000313" key="6">
    <source>
        <dbReference type="Proteomes" id="UP001217838"/>
    </source>
</evidence>
<keyword evidence="3" id="KW-0274">FAD</keyword>
<dbReference type="InterPro" id="IPR036188">
    <property type="entry name" value="FAD/NAD-bd_sf"/>
</dbReference>